<dbReference type="Gene3D" id="3.30.70.20">
    <property type="match status" value="1"/>
</dbReference>
<dbReference type="PANTHER" id="PTHR43687:SF1">
    <property type="entry name" value="FERREDOXIN III"/>
    <property type="match status" value="1"/>
</dbReference>
<keyword evidence="4" id="KW-0411">Iron-sulfur</keyword>
<name>A0AAW6U090_9BACT</name>
<evidence type="ECO:0000256" key="3">
    <source>
        <dbReference type="ARBA" id="ARBA00023004"/>
    </source>
</evidence>
<feature type="region of interest" description="Disordered" evidence="5">
    <location>
        <begin position="244"/>
        <end position="267"/>
    </location>
</feature>
<protein>
    <submittedName>
        <fullName evidence="7">Ferredoxin family protein</fullName>
    </submittedName>
</protein>
<keyword evidence="1" id="KW-0004">4Fe-4S</keyword>
<keyword evidence="8" id="KW-1185">Reference proteome</keyword>
<dbReference type="InterPro" id="IPR017896">
    <property type="entry name" value="4Fe4S_Fe-S-bd"/>
</dbReference>
<keyword evidence="2" id="KW-0479">Metal-binding</keyword>
<keyword evidence="3" id="KW-0408">Iron</keyword>
<comment type="caution">
    <text evidence="7">The sequence shown here is derived from an EMBL/GenBank/DDBJ whole genome shotgun (WGS) entry which is preliminary data.</text>
</comment>
<evidence type="ECO:0000256" key="1">
    <source>
        <dbReference type="ARBA" id="ARBA00022485"/>
    </source>
</evidence>
<feature type="compositionally biased region" description="Basic and acidic residues" evidence="5">
    <location>
        <begin position="304"/>
        <end position="313"/>
    </location>
</feature>
<gene>
    <name evidence="7" type="ORF">QJ522_12770</name>
</gene>
<evidence type="ECO:0000256" key="5">
    <source>
        <dbReference type="SAM" id="MobiDB-lite"/>
    </source>
</evidence>
<reference evidence="7" key="1">
    <citation type="submission" date="2023-05" db="EMBL/GenBank/DDBJ databases">
        <title>Anaerotaeda fermentans gen. nov., sp. nov., a novel anaerobic planctomycete of the new family within the order Sedimentisphaerales isolated from Taman Peninsula, Russia.</title>
        <authorList>
            <person name="Khomyakova M.A."/>
            <person name="Merkel A.Y."/>
            <person name="Slobodkin A.I."/>
        </authorList>
    </citation>
    <scope>NUCLEOTIDE SEQUENCE</scope>
    <source>
        <strain evidence="7">M17dextr</strain>
    </source>
</reference>
<feature type="domain" description="4Fe-4S ferredoxin-type" evidence="6">
    <location>
        <begin position="145"/>
        <end position="174"/>
    </location>
</feature>
<evidence type="ECO:0000256" key="4">
    <source>
        <dbReference type="ARBA" id="ARBA00023014"/>
    </source>
</evidence>
<dbReference type="SUPFAM" id="SSF54862">
    <property type="entry name" value="4Fe-4S ferredoxins"/>
    <property type="match status" value="1"/>
</dbReference>
<dbReference type="InterPro" id="IPR050572">
    <property type="entry name" value="Fe-S_Ferredoxin"/>
</dbReference>
<evidence type="ECO:0000259" key="6">
    <source>
        <dbReference type="PROSITE" id="PS51379"/>
    </source>
</evidence>
<organism evidence="7 8">
    <name type="scientific">Anaerobaca lacustris</name>
    <dbReference type="NCBI Taxonomy" id="3044600"/>
    <lineage>
        <taxon>Bacteria</taxon>
        <taxon>Pseudomonadati</taxon>
        <taxon>Planctomycetota</taxon>
        <taxon>Phycisphaerae</taxon>
        <taxon>Sedimentisphaerales</taxon>
        <taxon>Anaerobacaceae</taxon>
        <taxon>Anaerobaca</taxon>
    </lineage>
</organism>
<accession>A0AAW6U090</accession>
<feature type="region of interest" description="Disordered" evidence="5">
    <location>
        <begin position="287"/>
        <end position="313"/>
    </location>
</feature>
<dbReference type="PROSITE" id="PS51379">
    <property type="entry name" value="4FE4S_FER_2"/>
    <property type="match status" value="2"/>
</dbReference>
<proteinExistence type="predicted"/>
<dbReference type="GO" id="GO:0051539">
    <property type="term" value="F:4 iron, 4 sulfur cluster binding"/>
    <property type="evidence" value="ECO:0007669"/>
    <property type="project" value="UniProtKB-KW"/>
</dbReference>
<dbReference type="RefSeq" id="WP_349245334.1">
    <property type="nucleotide sequence ID" value="NZ_JASCXX010000014.1"/>
</dbReference>
<dbReference type="GO" id="GO:0046872">
    <property type="term" value="F:metal ion binding"/>
    <property type="evidence" value="ECO:0007669"/>
    <property type="project" value="UniProtKB-KW"/>
</dbReference>
<dbReference type="EMBL" id="JASCXX010000014">
    <property type="protein sequence ID" value="MDI6449924.1"/>
    <property type="molecule type" value="Genomic_DNA"/>
</dbReference>
<dbReference type="Proteomes" id="UP001431776">
    <property type="component" value="Unassembled WGS sequence"/>
</dbReference>
<evidence type="ECO:0000256" key="2">
    <source>
        <dbReference type="ARBA" id="ARBA00022723"/>
    </source>
</evidence>
<dbReference type="PANTHER" id="PTHR43687">
    <property type="entry name" value="ADENYLYLSULFATE REDUCTASE, BETA SUBUNIT"/>
    <property type="match status" value="1"/>
</dbReference>
<dbReference type="AlphaFoldDB" id="A0AAW6U090"/>
<feature type="domain" description="4Fe-4S ferredoxin-type" evidence="6">
    <location>
        <begin position="175"/>
        <end position="206"/>
    </location>
</feature>
<feature type="region of interest" description="Disordered" evidence="5">
    <location>
        <begin position="207"/>
        <end position="230"/>
    </location>
</feature>
<evidence type="ECO:0000313" key="8">
    <source>
        <dbReference type="Proteomes" id="UP001431776"/>
    </source>
</evidence>
<evidence type="ECO:0000313" key="7">
    <source>
        <dbReference type="EMBL" id="MDI6449924.1"/>
    </source>
</evidence>
<sequence>MTTGHTEKRPHVVFCSCAYYETIPQAVKERVFTSLRDAGIAVEAVADLCGMAAGRHPRLRHWARAEPLVVVACFPRAVRWLFEAAGTPLNPERTRLFNMRTQSPEEIARELMKDDGSWMIEEKSAPSAPNHQSSIENHQSDWVPWFPVIDYDRCANCKQCMNFCLFGVYGLSDGGRVEVQNPAGCKTNCPACARMCPRSAIIFPKYADSPINGDDAPPPAEVPQESAPDLRSLLRGDVYDRIRRRAPGQKRFSTDAPDSVPAGPCPTIDALRRDLDIPDDVLASLSGAELQRLRSQARTPEAGDGDKKESRNA</sequence>